<evidence type="ECO:0000313" key="2">
    <source>
        <dbReference type="EMBL" id="CEO97760.1"/>
    </source>
</evidence>
<name>A0A0G4IR67_PLABS</name>
<reference evidence="2 3" key="1">
    <citation type="submission" date="2015-02" db="EMBL/GenBank/DDBJ databases">
        <authorList>
            <person name="Chooi Y.-H."/>
        </authorList>
    </citation>
    <scope>NUCLEOTIDE SEQUENCE [LARGE SCALE GENOMIC DNA]</scope>
    <source>
        <strain evidence="2">E3</strain>
    </source>
</reference>
<evidence type="ECO:0000313" key="3">
    <source>
        <dbReference type="Proteomes" id="UP000039324"/>
    </source>
</evidence>
<dbReference type="InterPro" id="IPR036864">
    <property type="entry name" value="Zn2-C6_fun-type_DNA-bd_sf"/>
</dbReference>
<dbReference type="Proteomes" id="UP000039324">
    <property type="component" value="Unassembled WGS sequence"/>
</dbReference>
<dbReference type="InterPro" id="IPR001138">
    <property type="entry name" value="Zn2Cys6_DnaBD"/>
</dbReference>
<dbReference type="Pfam" id="PF00172">
    <property type="entry name" value="Zn_clus"/>
    <property type="match status" value="1"/>
</dbReference>
<protein>
    <recommendedName>
        <fullName evidence="1">Zn(2)-C6 fungal-type domain-containing protein</fullName>
    </recommendedName>
</protein>
<dbReference type="OrthoDB" id="2123952at2759"/>
<dbReference type="AlphaFoldDB" id="A0A0G4IR67"/>
<feature type="domain" description="Zn(2)-C6 fungal-type" evidence="1">
    <location>
        <begin position="88"/>
        <end position="119"/>
    </location>
</feature>
<evidence type="ECO:0000259" key="1">
    <source>
        <dbReference type="PROSITE" id="PS50048"/>
    </source>
</evidence>
<dbReference type="SUPFAM" id="SSF57701">
    <property type="entry name" value="Zn2/Cys6 DNA-binding domain"/>
    <property type="match status" value="2"/>
</dbReference>
<dbReference type="GO" id="GO:0000981">
    <property type="term" value="F:DNA-binding transcription factor activity, RNA polymerase II-specific"/>
    <property type="evidence" value="ECO:0007669"/>
    <property type="project" value="InterPro"/>
</dbReference>
<organism evidence="2 3">
    <name type="scientific">Plasmodiophora brassicae</name>
    <name type="common">Clubroot disease agent</name>
    <dbReference type="NCBI Taxonomy" id="37360"/>
    <lineage>
        <taxon>Eukaryota</taxon>
        <taxon>Sar</taxon>
        <taxon>Rhizaria</taxon>
        <taxon>Endomyxa</taxon>
        <taxon>Phytomyxea</taxon>
        <taxon>Plasmodiophorida</taxon>
        <taxon>Plasmodiophoridae</taxon>
        <taxon>Plasmodiophora</taxon>
    </lineage>
</organism>
<gene>
    <name evidence="2" type="ORF">PBRA_005874</name>
</gene>
<accession>A0A0G4IR67</accession>
<keyword evidence="3" id="KW-1185">Reference proteome</keyword>
<sequence>MEVDDALAAPPSDADLFLTTPAPFHVGKRPRKSTDVACRCCVKAKAKCGTERPCPRCVRHGLTCVDRECPARTRTGTRPSQLPRTSSACMSCRRAKSRCDDGSPCQRCKRLRRSHVCRAEFEDIMQPSTSAPSEVTAQIGLLELANGSADAIPVV</sequence>
<feature type="domain" description="Zn(2)-C6 fungal-type" evidence="1">
    <location>
        <begin position="37"/>
        <end position="66"/>
    </location>
</feature>
<dbReference type="PROSITE" id="PS50048">
    <property type="entry name" value="ZN2_CY6_FUNGAL_2"/>
    <property type="match status" value="2"/>
</dbReference>
<dbReference type="Gene3D" id="4.10.240.10">
    <property type="entry name" value="Zn(2)-C6 fungal-type DNA-binding domain"/>
    <property type="match status" value="1"/>
</dbReference>
<proteinExistence type="predicted"/>
<dbReference type="PROSITE" id="PS00463">
    <property type="entry name" value="ZN2_CY6_FUNGAL_1"/>
    <property type="match status" value="1"/>
</dbReference>
<dbReference type="SMART" id="SM00066">
    <property type="entry name" value="GAL4"/>
    <property type="match status" value="2"/>
</dbReference>
<dbReference type="EMBL" id="CDSF01000080">
    <property type="protein sequence ID" value="CEO97760.1"/>
    <property type="molecule type" value="Genomic_DNA"/>
</dbReference>
<dbReference type="GO" id="GO:0008270">
    <property type="term" value="F:zinc ion binding"/>
    <property type="evidence" value="ECO:0007669"/>
    <property type="project" value="InterPro"/>
</dbReference>